<keyword evidence="6 7" id="KW-0472">Membrane</keyword>
<dbReference type="EMBL" id="WVIE01000002">
    <property type="protein sequence ID" value="NDJ16070.1"/>
    <property type="molecule type" value="Genomic_DNA"/>
</dbReference>
<feature type="transmembrane region" description="Helical" evidence="7">
    <location>
        <begin position="338"/>
        <end position="358"/>
    </location>
</feature>
<evidence type="ECO:0000256" key="3">
    <source>
        <dbReference type="ARBA" id="ARBA00022475"/>
    </source>
</evidence>
<evidence type="ECO:0000256" key="2">
    <source>
        <dbReference type="ARBA" id="ARBA00007430"/>
    </source>
</evidence>
<evidence type="ECO:0000313" key="9">
    <source>
        <dbReference type="Proteomes" id="UP000646053"/>
    </source>
</evidence>
<feature type="transmembrane region" description="Helical" evidence="7">
    <location>
        <begin position="370"/>
        <end position="387"/>
    </location>
</feature>
<evidence type="ECO:0000256" key="4">
    <source>
        <dbReference type="ARBA" id="ARBA00022692"/>
    </source>
</evidence>
<feature type="transmembrane region" description="Helical" evidence="7">
    <location>
        <begin position="393"/>
        <end position="411"/>
    </location>
</feature>
<evidence type="ECO:0000313" key="8">
    <source>
        <dbReference type="EMBL" id="NDJ16070.1"/>
    </source>
</evidence>
<feature type="transmembrane region" description="Helical" evidence="7">
    <location>
        <begin position="83"/>
        <end position="102"/>
    </location>
</feature>
<feature type="transmembrane region" description="Helical" evidence="7">
    <location>
        <begin position="176"/>
        <end position="194"/>
    </location>
</feature>
<feature type="transmembrane region" description="Helical" evidence="7">
    <location>
        <begin position="42"/>
        <end position="62"/>
    </location>
</feature>
<evidence type="ECO:0000256" key="6">
    <source>
        <dbReference type="ARBA" id="ARBA00023136"/>
    </source>
</evidence>
<reference evidence="8" key="1">
    <citation type="submission" date="2019-12" db="EMBL/GenBank/DDBJ databases">
        <title>High-Quality draft genome sequences of three cyanobacteria isolated from the limestone walls of the Old Cathedral of Coimbra.</title>
        <authorList>
            <person name="Tiago I."/>
            <person name="Soares F."/>
            <person name="Portugal A."/>
        </authorList>
    </citation>
    <scope>NUCLEOTIDE SEQUENCE</scope>
    <source>
        <strain evidence="8">A</strain>
    </source>
</reference>
<dbReference type="RefSeq" id="WP_162421590.1">
    <property type="nucleotide sequence ID" value="NZ_WVIE01000002.1"/>
</dbReference>
<keyword evidence="9" id="KW-1185">Reference proteome</keyword>
<dbReference type="Proteomes" id="UP000646053">
    <property type="component" value="Unassembled WGS sequence"/>
</dbReference>
<dbReference type="GO" id="GO:0005886">
    <property type="term" value="C:plasma membrane"/>
    <property type="evidence" value="ECO:0007669"/>
    <property type="project" value="UniProtKB-SubCell"/>
</dbReference>
<dbReference type="PANTHER" id="PTHR30250">
    <property type="entry name" value="PST FAMILY PREDICTED COLANIC ACID TRANSPORTER"/>
    <property type="match status" value="1"/>
</dbReference>
<gene>
    <name evidence="8" type="ORF">GS601_02010</name>
</gene>
<organism evidence="8 9">
    <name type="scientific">Myxacorys almedinensis A</name>
    <dbReference type="NCBI Taxonomy" id="2690445"/>
    <lineage>
        <taxon>Bacteria</taxon>
        <taxon>Bacillati</taxon>
        <taxon>Cyanobacteriota</taxon>
        <taxon>Cyanophyceae</taxon>
        <taxon>Leptolyngbyales</taxon>
        <taxon>Leptolyngbyaceae</taxon>
        <taxon>Myxacorys</taxon>
        <taxon>Myxacorys almedinensis</taxon>
    </lineage>
</organism>
<comment type="caution">
    <text evidence="8">The sequence shown here is derived from an EMBL/GenBank/DDBJ whole genome shotgun (WGS) entry which is preliminary data.</text>
</comment>
<sequence>MAASLKKLAVRGAIWTIVGYGSGQGLRLVNNLILTRLLVPEFFGLMAFVITLRTGISLFSDYGISQSIVNNKRGEDQTFLNTAWSLQILRGFQIWAISLLLTYPVAQFYGDDRLFVLIPLVCFSSVLDGFSSTATHTLQRRLDLGKLTAYELILRAIELTVLIVLCWYSPTVYSLAIGTLVGATLNLVASHFLIPGYSNRLAWDRECLAELQSFGRWMALASSLMFVAEQSDRLLLAKLLSFQQLGVYTIANTLASIPREMVSQLSSRVIFPAISQQLHLPRRELRQKILRKRWIILLGMAVFLALLVCCGDWVIIVLYKGRNQNWDQYQQATWMLPLLAFGIWFSVLFYSTSPALLAIGKPVYSAQSNLARFITIAGGLPLAFSLYQTLGAILVVAFSDFPLYIVNLFALRKERLSCTTQDILATVAFGGILAVLLIVRRFAGFGTPIDVILGAQTLVR</sequence>
<dbReference type="Pfam" id="PF13440">
    <property type="entry name" value="Polysacc_synt_3"/>
    <property type="match status" value="1"/>
</dbReference>
<keyword evidence="5 7" id="KW-1133">Transmembrane helix</keyword>
<protein>
    <submittedName>
        <fullName evidence="8">Oligosaccharide flippase family protein</fullName>
    </submittedName>
</protein>
<proteinExistence type="inferred from homology"/>
<feature type="transmembrane region" description="Helical" evidence="7">
    <location>
        <begin position="423"/>
        <end position="443"/>
    </location>
</feature>
<name>A0A8J8CJY5_9CYAN</name>
<evidence type="ECO:0000256" key="1">
    <source>
        <dbReference type="ARBA" id="ARBA00004651"/>
    </source>
</evidence>
<evidence type="ECO:0000256" key="7">
    <source>
        <dbReference type="SAM" id="Phobius"/>
    </source>
</evidence>
<keyword evidence="4 7" id="KW-0812">Transmembrane</keyword>
<dbReference type="PANTHER" id="PTHR30250:SF10">
    <property type="entry name" value="LIPOPOLYSACCHARIDE BIOSYNTHESIS PROTEIN WZXC"/>
    <property type="match status" value="1"/>
</dbReference>
<dbReference type="AlphaFoldDB" id="A0A8J8CJY5"/>
<comment type="similarity">
    <text evidence="2">Belongs to the polysaccharide synthase family.</text>
</comment>
<feature type="transmembrane region" description="Helical" evidence="7">
    <location>
        <begin position="294"/>
        <end position="318"/>
    </location>
</feature>
<feature type="transmembrane region" description="Helical" evidence="7">
    <location>
        <begin position="114"/>
        <end position="131"/>
    </location>
</feature>
<keyword evidence="3" id="KW-1003">Cell membrane</keyword>
<dbReference type="InterPro" id="IPR050833">
    <property type="entry name" value="Poly_Biosynth_Transport"/>
</dbReference>
<accession>A0A8J8CJY5</accession>
<evidence type="ECO:0000256" key="5">
    <source>
        <dbReference type="ARBA" id="ARBA00022989"/>
    </source>
</evidence>
<comment type="subcellular location">
    <subcellularLocation>
        <location evidence="1">Cell membrane</location>
        <topology evidence="1">Multi-pass membrane protein</topology>
    </subcellularLocation>
</comment>